<dbReference type="InterPro" id="IPR029064">
    <property type="entry name" value="Ribosomal_eL30-like_sf"/>
</dbReference>
<dbReference type="InterPro" id="IPR029028">
    <property type="entry name" value="Alpha/beta_knot_MTases"/>
</dbReference>
<dbReference type="CDD" id="cd18103">
    <property type="entry name" value="SpoU-like_RlmB"/>
    <property type="match status" value="1"/>
</dbReference>
<feature type="domain" description="RNA 2-O ribose methyltransferase substrate binding" evidence="3">
    <location>
        <begin position="3"/>
        <end position="79"/>
    </location>
</feature>
<dbReference type="SMART" id="SM00967">
    <property type="entry name" value="SpoU_sub_bind"/>
    <property type="match status" value="1"/>
</dbReference>
<evidence type="ECO:0000313" key="4">
    <source>
        <dbReference type="EMBL" id="QUW02235.1"/>
    </source>
</evidence>
<name>A0ABX8BAY8_9BACT</name>
<dbReference type="Pfam" id="PF08032">
    <property type="entry name" value="SpoU_sub_bind"/>
    <property type="match status" value="1"/>
</dbReference>
<dbReference type="NCBIfam" id="TIGR00186">
    <property type="entry name" value="rRNA_methyl_3"/>
    <property type="match status" value="1"/>
</dbReference>
<organism evidence="4 5">
    <name type="scientific">Chloracidobacterium validum</name>
    <dbReference type="NCBI Taxonomy" id="2821543"/>
    <lineage>
        <taxon>Bacteria</taxon>
        <taxon>Pseudomonadati</taxon>
        <taxon>Acidobacteriota</taxon>
        <taxon>Terriglobia</taxon>
        <taxon>Terriglobales</taxon>
        <taxon>Acidobacteriaceae</taxon>
        <taxon>Chloracidobacterium</taxon>
    </lineage>
</organism>
<dbReference type="RefSeq" id="WP_211428125.1">
    <property type="nucleotide sequence ID" value="NZ_CP072648.1"/>
</dbReference>
<dbReference type="SUPFAM" id="SSF55315">
    <property type="entry name" value="L30e-like"/>
    <property type="match status" value="1"/>
</dbReference>
<dbReference type="InterPro" id="IPR029026">
    <property type="entry name" value="tRNA_m1G_MTases_N"/>
</dbReference>
<dbReference type="SUPFAM" id="SSF75217">
    <property type="entry name" value="alpha/beta knot"/>
    <property type="match status" value="1"/>
</dbReference>
<proteinExistence type="predicted"/>
<dbReference type="InterPro" id="IPR013123">
    <property type="entry name" value="SpoU_subst-bd"/>
</dbReference>
<evidence type="ECO:0000256" key="2">
    <source>
        <dbReference type="ARBA" id="ARBA00022679"/>
    </source>
</evidence>
<evidence type="ECO:0000256" key="1">
    <source>
        <dbReference type="ARBA" id="ARBA00022603"/>
    </source>
</evidence>
<dbReference type="PANTHER" id="PTHR46429">
    <property type="entry name" value="23S RRNA (GUANOSINE-2'-O-)-METHYLTRANSFERASE RLMB"/>
    <property type="match status" value="1"/>
</dbReference>
<protein>
    <submittedName>
        <fullName evidence="4">23S rRNA (Guanosine(2251)-2'-O)-methyltransferase RlmB</fullName>
    </submittedName>
</protein>
<dbReference type="Proteomes" id="UP000676506">
    <property type="component" value="Chromosome 1"/>
</dbReference>
<accession>A0ABX8BAY8</accession>
<keyword evidence="2" id="KW-0808">Transferase</keyword>
<dbReference type="PANTHER" id="PTHR46429:SF1">
    <property type="entry name" value="23S RRNA (GUANOSINE-2'-O-)-METHYLTRANSFERASE RLMB"/>
    <property type="match status" value="1"/>
</dbReference>
<dbReference type="InterPro" id="IPR004441">
    <property type="entry name" value="rRNA_MeTrfase_TrmH"/>
</dbReference>
<dbReference type="Pfam" id="PF00588">
    <property type="entry name" value="SpoU_methylase"/>
    <property type="match status" value="1"/>
</dbReference>
<dbReference type="Gene3D" id="3.40.1280.10">
    <property type="match status" value="1"/>
</dbReference>
<keyword evidence="5" id="KW-1185">Reference proteome</keyword>
<keyword evidence="1" id="KW-0489">Methyltransferase</keyword>
<gene>
    <name evidence="4" type="primary">rlmB</name>
    <name evidence="4" type="ORF">J8C06_07650</name>
</gene>
<sequence length="244" mass="26422">MSVIYGVSPVLEALRSGRRRVREVLVARGGKPNRLDELRALTRQAGVPLVEVDRVRLDTVTHRANHQGVAAFVAPVEYADLEDVLASATDKPLFVVLDQVEDPHNLGAVIRTAECAGARAVIIPEHHAAGLTDTVVKASAGATEYLPVARVVNLATALDALRRRDIWIVGVERDGERPYTAWDFTLPTAIVLGSEGKGMRRLVRERCDLVVSLPLLGQITSLNVSVAAGVVLYEAVRQRHLAPA</sequence>
<reference evidence="4 5" key="1">
    <citation type="submission" date="2021-03" db="EMBL/GenBank/DDBJ databases">
        <title>Genomic and phenotypic characterization of Chloracidobacterium isolates provides evidence for multiple species.</title>
        <authorList>
            <person name="Saini M.K."/>
            <person name="Costas A.M.G."/>
            <person name="Tank M."/>
            <person name="Bryant D.A."/>
        </authorList>
    </citation>
    <scope>NUCLEOTIDE SEQUENCE [LARGE SCALE GENOMIC DNA]</scope>
    <source>
        <strain evidence="4 5">BV2-C</strain>
    </source>
</reference>
<dbReference type="Gene3D" id="3.30.1330.30">
    <property type="match status" value="1"/>
</dbReference>
<dbReference type="EMBL" id="CP072648">
    <property type="protein sequence ID" value="QUW02235.1"/>
    <property type="molecule type" value="Genomic_DNA"/>
</dbReference>
<dbReference type="InterPro" id="IPR001537">
    <property type="entry name" value="SpoU_MeTrfase"/>
</dbReference>
<evidence type="ECO:0000259" key="3">
    <source>
        <dbReference type="SMART" id="SM00967"/>
    </source>
</evidence>
<evidence type="ECO:0000313" key="5">
    <source>
        <dbReference type="Proteomes" id="UP000676506"/>
    </source>
</evidence>